<keyword evidence="7 16" id="KW-0732">Signal</keyword>
<dbReference type="EC" id="2.7.11.30" evidence="3"/>
<reference evidence="19" key="1">
    <citation type="submission" date="2022-03" db="EMBL/GenBank/DDBJ databases">
        <authorList>
            <person name="Martin C."/>
        </authorList>
    </citation>
    <scope>NUCLEOTIDE SEQUENCE</scope>
</reference>
<dbReference type="GO" id="GO:0005886">
    <property type="term" value="C:plasma membrane"/>
    <property type="evidence" value="ECO:0007669"/>
    <property type="project" value="TreeGrafter"/>
</dbReference>
<evidence type="ECO:0000256" key="1">
    <source>
        <dbReference type="ARBA" id="ARBA00004479"/>
    </source>
</evidence>
<dbReference type="InterPro" id="IPR000719">
    <property type="entry name" value="Prot_kinase_dom"/>
</dbReference>
<keyword evidence="12 15" id="KW-0472">Membrane</keyword>
<dbReference type="PROSITE" id="PS00107">
    <property type="entry name" value="PROTEIN_KINASE_ATP"/>
    <property type="match status" value="1"/>
</dbReference>
<evidence type="ECO:0000256" key="14">
    <source>
        <dbReference type="PROSITE-ProRule" id="PRU10141"/>
    </source>
</evidence>
<keyword evidence="11 15" id="KW-1133">Transmembrane helix</keyword>
<evidence type="ECO:0000256" key="16">
    <source>
        <dbReference type="SAM" id="SignalP"/>
    </source>
</evidence>
<evidence type="ECO:0000256" key="9">
    <source>
        <dbReference type="ARBA" id="ARBA00022777"/>
    </source>
</evidence>
<comment type="subcellular location">
    <subcellularLocation>
        <location evidence="1">Membrane</location>
        <topology evidence="1">Single-pass type I membrane protein</topology>
    </subcellularLocation>
</comment>
<proteinExistence type="inferred from homology"/>
<keyword evidence="8 14" id="KW-0547">Nucleotide-binding</keyword>
<evidence type="ECO:0000256" key="7">
    <source>
        <dbReference type="ARBA" id="ARBA00022729"/>
    </source>
</evidence>
<dbReference type="PANTHER" id="PTHR23255:SF72">
    <property type="entry name" value="RECEPTOR PROTEIN SERINE_THREONINE KINASE"/>
    <property type="match status" value="1"/>
</dbReference>
<keyword evidence="6 15" id="KW-0812">Transmembrane</keyword>
<dbReference type="SMART" id="SM00467">
    <property type="entry name" value="GS"/>
    <property type="match status" value="1"/>
</dbReference>
<gene>
    <name evidence="19" type="ORF">OFUS_LOCUS14079</name>
</gene>
<organism evidence="19 20">
    <name type="scientific">Owenia fusiformis</name>
    <name type="common">Polychaete worm</name>
    <dbReference type="NCBI Taxonomy" id="6347"/>
    <lineage>
        <taxon>Eukaryota</taxon>
        <taxon>Metazoa</taxon>
        <taxon>Spiralia</taxon>
        <taxon>Lophotrochozoa</taxon>
        <taxon>Annelida</taxon>
        <taxon>Polychaeta</taxon>
        <taxon>Sedentaria</taxon>
        <taxon>Canalipalpata</taxon>
        <taxon>Sabellida</taxon>
        <taxon>Oweniida</taxon>
        <taxon>Oweniidae</taxon>
        <taxon>Owenia</taxon>
    </lineage>
</organism>
<evidence type="ECO:0000256" key="10">
    <source>
        <dbReference type="ARBA" id="ARBA00022840"/>
    </source>
</evidence>
<evidence type="ECO:0000256" key="15">
    <source>
        <dbReference type="SAM" id="Phobius"/>
    </source>
</evidence>
<keyword evidence="20" id="KW-1185">Reference proteome</keyword>
<dbReference type="Proteomes" id="UP000749559">
    <property type="component" value="Unassembled WGS sequence"/>
</dbReference>
<dbReference type="EMBL" id="CAIIXF020000007">
    <property type="protein sequence ID" value="CAH1788580.1"/>
    <property type="molecule type" value="Genomic_DNA"/>
</dbReference>
<feature type="domain" description="Protein kinase" evidence="17">
    <location>
        <begin position="209"/>
        <end position="239"/>
    </location>
</feature>
<comment type="caution">
    <text evidence="19">The sequence shown here is derived from an EMBL/GenBank/DDBJ whole genome shotgun (WGS) entry which is preliminary data.</text>
</comment>
<dbReference type="GO" id="GO:0043235">
    <property type="term" value="C:receptor complex"/>
    <property type="evidence" value="ECO:0007669"/>
    <property type="project" value="TreeGrafter"/>
</dbReference>
<dbReference type="PROSITE" id="PS50011">
    <property type="entry name" value="PROTEIN_KINASE_DOM"/>
    <property type="match status" value="1"/>
</dbReference>
<evidence type="ECO:0000259" key="18">
    <source>
        <dbReference type="PROSITE" id="PS51256"/>
    </source>
</evidence>
<keyword evidence="4" id="KW-0723">Serine/threonine-protein kinase</keyword>
<dbReference type="AlphaFoldDB" id="A0A8S4P5B1"/>
<feature type="chain" id="PRO_5035901957" description="receptor protein serine/threonine kinase" evidence="16">
    <location>
        <begin position="22"/>
        <end position="239"/>
    </location>
</feature>
<dbReference type="InterPro" id="IPR011009">
    <property type="entry name" value="Kinase-like_dom_sf"/>
</dbReference>
<feature type="signal peptide" evidence="16">
    <location>
        <begin position="1"/>
        <end position="21"/>
    </location>
</feature>
<dbReference type="InterPro" id="IPR017441">
    <property type="entry name" value="Protein_kinase_ATP_BS"/>
</dbReference>
<sequence length="239" mass="26959">MECYRQLQVLVLVVLVTKAAGIICYDAKEASISEKILCNDTTHLVDCEDGYCLNATAKKGSRVLFTCLEKEIERRSNYCFLDGYRCCNQTDLCNAYVCSYRNTAQLSERAPSISEPDRLRLILGLVFGTLCLVILAISIAVCLRMRHCHEQRNHENYPHNGFVYHTYQPDETIGKTETSLKEMIVSGMYSGSSGSGLPLLVQRTIARQIQLYETIGLGRYGKVLRGRWRGENVAVKIVQ</sequence>
<dbReference type="PROSITE" id="PS51256">
    <property type="entry name" value="GS"/>
    <property type="match status" value="1"/>
</dbReference>
<dbReference type="InterPro" id="IPR003605">
    <property type="entry name" value="GS_dom"/>
</dbReference>
<dbReference type="GO" id="GO:0071363">
    <property type="term" value="P:cellular response to growth factor stimulus"/>
    <property type="evidence" value="ECO:0007669"/>
    <property type="project" value="TreeGrafter"/>
</dbReference>
<dbReference type="PANTHER" id="PTHR23255">
    <property type="entry name" value="TRANSFORMING GROWTH FACTOR-BETA RECEPTOR TYPE I AND II"/>
    <property type="match status" value="1"/>
</dbReference>
<evidence type="ECO:0000256" key="8">
    <source>
        <dbReference type="ARBA" id="ARBA00022741"/>
    </source>
</evidence>
<evidence type="ECO:0000256" key="4">
    <source>
        <dbReference type="ARBA" id="ARBA00022527"/>
    </source>
</evidence>
<protein>
    <recommendedName>
        <fullName evidence="3">receptor protein serine/threonine kinase</fullName>
        <ecNumber evidence="3">2.7.11.30</ecNumber>
    </recommendedName>
</protein>
<feature type="domain" description="GS" evidence="18">
    <location>
        <begin position="178"/>
        <end position="208"/>
    </location>
</feature>
<dbReference type="GO" id="GO:0005524">
    <property type="term" value="F:ATP binding"/>
    <property type="evidence" value="ECO:0007669"/>
    <property type="project" value="UniProtKB-UniRule"/>
</dbReference>
<dbReference type="OrthoDB" id="69842at2759"/>
<keyword evidence="13" id="KW-0675">Receptor</keyword>
<accession>A0A8S4P5B1</accession>
<evidence type="ECO:0000313" key="19">
    <source>
        <dbReference type="EMBL" id="CAH1788580.1"/>
    </source>
</evidence>
<feature type="transmembrane region" description="Helical" evidence="15">
    <location>
        <begin position="121"/>
        <end position="143"/>
    </location>
</feature>
<evidence type="ECO:0000256" key="2">
    <source>
        <dbReference type="ARBA" id="ARBA00009605"/>
    </source>
</evidence>
<evidence type="ECO:0000313" key="20">
    <source>
        <dbReference type="Proteomes" id="UP000749559"/>
    </source>
</evidence>
<feature type="binding site" evidence="14">
    <location>
        <position position="236"/>
    </location>
    <ligand>
        <name>ATP</name>
        <dbReference type="ChEBI" id="CHEBI:30616"/>
    </ligand>
</feature>
<evidence type="ECO:0000256" key="6">
    <source>
        <dbReference type="ARBA" id="ARBA00022692"/>
    </source>
</evidence>
<evidence type="ECO:0000256" key="3">
    <source>
        <dbReference type="ARBA" id="ARBA00012401"/>
    </source>
</evidence>
<evidence type="ECO:0000256" key="13">
    <source>
        <dbReference type="ARBA" id="ARBA00023170"/>
    </source>
</evidence>
<dbReference type="InterPro" id="IPR000333">
    <property type="entry name" value="TGFB_receptor"/>
</dbReference>
<name>A0A8S4P5B1_OWEFU</name>
<dbReference type="Pfam" id="PF08515">
    <property type="entry name" value="TGF_beta_GS"/>
    <property type="match status" value="1"/>
</dbReference>
<keyword evidence="9" id="KW-0418">Kinase</keyword>
<dbReference type="SUPFAM" id="SSF56112">
    <property type="entry name" value="Protein kinase-like (PK-like)"/>
    <property type="match status" value="1"/>
</dbReference>
<evidence type="ECO:0000259" key="17">
    <source>
        <dbReference type="PROSITE" id="PS50011"/>
    </source>
</evidence>
<evidence type="ECO:0000256" key="11">
    <source>
        <dbReference type="ARBA" id="ARBA00022989"/>
    </source>
</evidence>
<feature type="non-terminal residue" evidence="19">
    <location>
        <position position="239"/>
    </location>
</feature>
<comment type="similarity">
    <text evidence="2">Belongs to the protein kinase superfamily. TKL Ser/Thr protein kinase family. TGFB receptor subfamily.</text>
</comment>
<evidence type="ECO:0000256" key="12">
    <source>
        <dbReference type="ARBA" id="ARBA00023136"/>
    </source>
</evidence>
<keyword evidence="10 14" id="KW-0067">ATP-binding</keyword>
<evidence type="ECO:0000256" key="5">
    <source>
        <dbReference type="ARBA" id="ARBA00022679"/>
    </source>
</evidence>
<dbReference type="GO" id="GO:0004675">
    <property type="term" value="F:transmembrane receptor protein serine/threonine kinase activity"/>
    <property type="evidence" value="ECO:0007669"/>
    <property type="project" value="UniProtKB-EC"/>
</dbReference>
<dbReference type="Gene3D" id="3.30.200.20">
    <property type="entry name" value="Phosphorylase Kinase, domain 1"/>
    <property type="match status" value="1"/>
</dbReference>
<keyword evidence="5" id="KW-0808">Transferase</keyword>